<protein>
    <submittedName>
        <fullName evidence="1">Uncharacterized protein</fullName>
    </submittedName>
</protein>
<proteinExistence type="predicted"/>
<keyword evidence="2" id="KW-1185">Reference proteome</keyword>
<accession>A0A0D0DKL4</accession>
<dbReference type="AlphaFoldDB" id="A0A0D0DKL4"/>
<dbReference type="InParanoid" id="A0A0D0DKL4"/>
<dbReference type="HOGENOM" id="CLU_3050968_0_0_1"/>
<organism evidence="1 2">
    <name type="scientific">Paxillus rubicundulus Ve08.2h10</name>
    <dbReference type="NCBI Taxonomy" id="930991"/>
    <lineage>
        <taxon>Eukaryota</taxon>
        <taxon>Fungi</taxon>
        <taxon>Dikarya</taxon>
        <taxon>Basidiomycota</taxon>
        <taxon>Agaricomycotina</taxon>
        <taxon>Agaricomycetes</taxon>
        <taxon>Agaricomycetidae</taxon>
        <taxon>Boletales</taxon>
        <taxon>Paxilineae</taxon>
        <taxon>Paxillaceae</taxon>
        <taxon>Paxillus</taxon>
    </lineage>
</organism>
<name>A0A0D0DKL4_9AGAM</name>
<evidence type="ECO:0000313" key="2">
    <source>
        <dbReference type="Proteomes" id="UP000054538"/>
    </source>
</evidence>
<evidence type="ECO:0000313" key="1">
    <source>
        <dbReference type="EMBL" id="KIK78770.1"/>
    </source>
</evidence>
<gene>
    <name evidence="1" type="ORF">PAXRUDRAFT_834455</name>
</gene>
<dbReference type="Proteomes" id="UP000054538">
    <property type="component" value="Unassembled WGS sequence"/>
</dbReference>
<reference evidence="1 2" key="1">
    <citation type="submission" date="2014-04" db="EMBL/GenBank/DDBJ databases">
        <authorList>
            <consortium name="DOE Joint Genome Institute"/>
            <person name="Kuo A."/>
            <person name="Kohler A."/>
            <person name="Jargeat P."/>
            <person name="Nagy L.G."/>
            <person name="Floudas D."/>
            <person name="Copeland A."/>
            <person name="Barry K.W."/>
            <person name="Cichocki N."/>
            <person name="Veneault-Fourrey C."/>
            <person name="LaButti K."/>
            <person name="Lindquist E.A."/>
            <person name="Lipzen A."/>
            <person name="Lundell T."/>
            <person name="Morin E."/>
            <person name="Murat C."/>
            <person name="Sun H."/>
            <person name="Tunlid A."/>
            <person name="Henrissat B."/>
            <person name="Grigoriev I.V."/>
            <person name="Hibbett D.S."/>
            <person name="Martin F."/>
            <person name="Nordberg H.P."/>
            <person name="Cantor M.N."/>
            <person name="Hua S.X."/>
        </authorList>
    </citation>
    <scope>NUCLEOTIDE SEQUENCE [LARGE SCALE GENOMIC DNA]</scope>
    <source>
        <strain evidence="1 2">Ve08.2h10</strain>
    </source>
</reference>
<dbReference type="EMBL" id="KN826481">
    <property type="protein sequence ID" value="KIK78770.1"/>
    <property type="molecule type" value="Genomic_DNA"/>
</dbReference>
<sequence>MYASNNKRRRKTPPKYVVLWKASHWLRLLSIAWTVQTQRYRYDVQSTSKTKQES</sequence>
<reference evidence="2" key="2">
    <citation type="submission" date="2015-01" db="EMBL/GenBank/DDBJ databases">
        <title>Evolutionary Origins and Diversification of the Mycorrhizal Mutualists.</title>
        <authorList>
            <consortium name="DOE Joint Genome Institute"/>
            <consortium name="Mycorrhizal Genomics Consortium"/>
            <person name="Kohler A."/>
            <person name="Kuo A."/>
            <person name="Nagy L.G."/>
            <person name="Floudas D."/>
            <person name="Copeland A."/>
            <person name="Barry K.W."/>
            <person name="Cichocki N."/>
            <person name="Veneault-Fourrey C."/>
            <person name="LaButti K."/>
            <person name="Lindquist E.A."/>
            <person name="Lipzen A."/>
            <person name="Lundell T."/>
            <person name="Morin E."/>
            <person name="Murat C."/>
            <person name="Riley R."/>
            <person name="Ohm R."/>
            <person name="Sun H."/>
            <person name="Tunlid A."/>
            <person name="Henrissat B."/>
            <person name="Grigoriev I.V."/>
            <person name="Hibbett D.S."/>
            <person name="Martin F."/>
        </authorList>
    </citation>
    <scope>NUCLEOTIDE SEQUENCE [LARGE SCALE GENOMIC DNA]</scope>
    <source>
        <strain evidence="2">Ve08.2h10</strain>
    </source>
</reference>